<evidence type="ECO:0000256" key="10">
    <source>
        <dbReference type="HAMAP-Rule" id="MF_00648"/>
    </source>
</evidence>
<comment type="subunit">
    <text evidence="10">Homodimer.</text>
</comment>
<dbReference type="GO" id="GO:0046872">
    <property type="term" value="F:metal ion binding"/>
    <property type="evidence" value="ECO:0007669"/>
    <property type="project" value="UniProtKB-KW"/>
</dbReference>
<evidence type="ECO:0000259" key="11">
    <source>
        <dbReference type="Pfam" id="PF01931"/>
    </source>
</evidence>
<dbReference type="SUPFAM" id="SSF52972">
    <property type="entry name" value="ITPase-like"/>
    <property type="match status" value="1"/>
</dbReference>
<evidence type="ECO:0000256" key="4">
    <source>
        <dbReference type="ARBA" id="ARBA00022801"/>
    </source>
</evidence>
<evidence type="ECO:0000256" key="3">
    <source>
        <dbReference type="ARBA" id="ARBA00022741"/>
    </source>
</evidence>
<keyword evidence="4 10" id="KW-0378">Hydrolase</keyword>
<sequence>MLVSVGSKNKVKIEAVNDALKEIGISAQIISVEVDPQVPNQPYCEETFAGARRRAILSLAQTASDLGIGIEGGLCVAQNRILAFAVVHAVDKEGNENFSISSAFTLPPSIVKELNNGVELGYAVDKVFSKSGSKYNEGAVGILTGIIDRKRLYVEPVILALYPFYRTNIP</sequence>
<comment type="catalytic activity">
    <reaction evidence="8 10">
        <text>ITP + H2O = IDP + phosphate + H(+)</text>
        <dbReference type="Rhea" id="RHEA:28330"/>
        <dbReference type="ChEBI" id="CHEBI:15377"/>
        <dbReference type="ChEBI" id="CHEBI:15378"/>
        <dbReference type="ChEBI" id="CHEBI:43474"/>
        <dbReference type="ChEBI" id="CHEBI:58280"/>
        <dbReference type="ChEBI" id="CHEBI:61402"/>
        <dbReference type="EC" id="3.6.1.73"/>
    </reaction>
</comment>
<comment type="cofactor">
    <cofactor evidence="10">
        <name>Mg(2+)</name>
        <dbReference type="ChEBI" id="CHEBI:18420"/>
    </cofactor>
    <cofactor evidence="10">
        <name>Mn(2+)</name>
        <dbReference type="ChEBI" id="CHEBI:29035"/>
    </cofactor>
    <text evidence="10">Binds 1 divalent metal cation per subunit; can use either Mg(2+) or Mn(2+).</text>
</comment>
<organism evidence="12 13">
    <name type="scientific">Candidatus Acidianus copahuensis</name>
    <dbReference type="NCBI Taxonomy" id="1160895"/>
    <lineage>
        <taxon>Archaea</taxon>
        <taxon>Thermoproteota</taxon>
        <taxon>Thermoprotei</taxon>
        <taxon>Sulfolobales</taxon>
        <taxon>Sulfolobaceae</taxon>
        <taxon>Acidianus</taxon>
    </lineage>
</organism>
<evidence type="ECO:0000313" key="13">
    <source>
        <dbReference type="Proteomes" id="UP000024332"/>
    </source>
</evidence>
<comment type="similarity">
    <text evidence="10">Belongs to the YjjX NTPase family.</text>
</comment>
<comment type="catalytic activity">
    <reaction evidence="9 10">
        <text>XTP + H2O = XDP + phosphate + H(+)</text>
        <dbReference type="Rhea" id="RHEA:28406"/>
        <dbReference type="ChEBI" id="CHEBI:15377"/>
        <dbReference type="ChEBI" id="CHEBI:15378"/>
        <dbReference type="ChEBI" id="CHEBI:43474"/>
        <dbReference type="ChEBI" id="CHEBI:59884"/>
        <dbReference type="ChEBI" id="CHEBI:61314"/>
        <dbReference type="EC" id="3.6.1.73"/>
    </reaction>
</comment>
<feature type="binding site" evidence="10">
    <location>
        <position position="35"/>
    </location>
    <ligand>
        <name>Mg(2+)</name>
        <dbReference type="ChEBI" id="CHEBI:18420"/>
    </ligand>
</feature>
<keyword evidence="7 10" id="KW-0464">Manganese</keyword>
<reference evidence="12 13" key="1">
    <citation type="submission" date="2014-03" db="EMBL/GenBank/DDBJ databases">
        <title>Draft genome sequence of the novel thermoacidophilic archaea Acidianus copahuensis ALE1 strain, isolated from Copahue volcanic area in Neuquen Argentina.</title>
        <authorList>
            <person name="Urbieta M.S."/>
            <person name="Rascovan N."/>
            <person name="Castro C."/>
            <person name="Revale S."/>
            <person name="Giaveno M.A."/>
            <person name="Vazquez M.P."/>
            <person name="Donati E.R."/>
        </authorList>
    </citation>
    <scope>NUCLEOTIDE SEQUENCE [LARGE SCALE GENOMIC DNA]</scope>
    <source>
        <strain evidence="12 13">ALE1</strain>
    </source>
</reference>
<dbReference type="InterPro" id="IPR002786">
    <property type="entry name" value="Non_canon_purine_NTPase"/>
</dbReference>
<dbReference type="EC" id="3.6.1.73" evidence="10"/>
<protein>
    <recommendedName>
        <fullName evidence="10">Probable inosine/xanthosine triphosphatase</fullName>
        <shortName evidence="10">ITPase/XTPase</shortName>
        <ecNumber evidence="10">3.6.1.73</ecNumber>
    </recommendedName>
    <alternativeName>
        <fullName evidence="10">Non-canonical purine NTP phosphatase</fullName>
    </alternativeName>
    <alternativeName>
        <fullName evidence="10">Non-standard purine NTP phosphatase</fullName>
    </alternativeName>
    <alternativeName>
        <fullName evidence="10">Nucleoside-triphosphate phosphatase</fullName>
        <shortName evidence="10">NTPase</shortName>
    </alternativeName>
</protein>
<dbReference type="GO" id="GO:0103023">
    <property type="term" value="F:ITPase activity"/>
    <property type="evidence" value="ECO:0007669"/>
    <property type="project" value="UniProtKB-EC"/>
</dbReference>
<keyword evidence="3 10" id="KW-0547">Nucleotide-binding</keyword>
<comment type="function">
    <text evidence="10">Phosphatase that hydrolyzes non-canonical purine nucleotides such as XTP and ITP to their respective diphosphate derivatives. Probably excludes non-canonical purines from DNA/RNA precursor pool, thus preventing their incorporation into DNA/RNA and avoiding chromosomal lesions.</text>
</comment>
<dbReference type="PANTHER" id="PTHR34699:SF2">
    <property type="entry name" value="NON-CANONICAL PURINE NTP PHOSPHATASE_PRRC1 DOMAIN-CONTAINING PROTEIN"/>
    <property type="match status" value="1"/>
</dbReference>
<dbReference type="PANTHER" id="PTHR34699">
    <property type="match status" value="1"/>
</dbReference>
<keyword evidence="5 10" id="KW-0460">Magnesium</keyword>
<comment type="cofactor">
    <cofactor evidence="1">
        <name>Mn(2+)</name>
        <dbReference type="ChEBI" id="CHEBI:29035"/>
    </cofactor>
</comment>
<name>A0A031LJY1_9CREN</name>
<evidence type="ECO:0000313" key="12">
    <source>
        <dbReference type="EMBL" id="EZQ01826.1"/>
    </source>
</evidence>
<feature type="domain" description="Non-canonical purine NTP phosphatase/PRRC1" evidence="11">
    <location>
        <begin position="6"/>
        <end position="165"/>
    </location>
</feature>
<keyword evidence="2 10" id="KW-0479">Metal-binding</keyword>
<dbReference type="Gene3D" id="3.90.950.10">
    <property type="match status" value="1"/>
</dbReference>
<dbReference type="InterPro" id="IPR029001">
    <property type="entry name" value="ITPase-like_fam"/>
</dbReference>
<dbReference type="STRING" id="1160895.CM19_12210"/>
<accession>A0A031LJY1</accession>
<evidence type="ECO:0000256" key="7">
    <source>
        <dbReference type="ARBA" id="ARBA00023211"/>
    </source>
</evidence>
<evidence type="ECO:0000256" key="1">
    <source>
        <dbReference type="ARBA" id="ARBA00001936"/>
    </source>
</evidence>
<comment type="caution">
    <text evidence="12">The sequence shown here is derived from an EMBL/GenBank/DDBJ whole genome shotgun (WGS) entry which is preliminary data.</text>
</comment>
<dbReference type="AlphaFoldDB" id="A0A031LJY1"/>
<dbReference type="Pfam" id="PF01931">
    <property type="entry name" value="NTPase_I-T"/>
    <property type="match status" value="1"/>
</dbReference>
<dbReference type="OrthoDB" id="52857at2157"/>
<keyword evidence="6 10" id="KW-0546">Nucleotide metabolism</keyword>
<gene>
    <name evidence="12" type="ORF">CM19_12210</name>
</gene>
<dbReference type="GO" id="GO:0006772">
    <property type="term" value="P:thiamine metabolic process"/>
    <property type="evidence" value="ECO:0007669"/>
    <property type="project" value="TreeGrafter"/>
</dbReference>
<dbReference type="InterPro" id="IPR026533">
    <property type="entry name" value="NTPase/PRRC1"/>
</dbReference>
<dbReference type="FunFam" id="3.90.950.10:FF:000002">
    <property type="entry name" value="Inosine/xanthosine triphosphatase"/>
    <property type="match status" value="1"/>
</dbReference>
<comment type="caution">
    <text evidence="10">Lacks conserved residue(s) required for the propagation of feature annotation.</text>
</comment>
<dbReference type="RefSeq" id="WP_048100610.1">
    <property type="nucleotide sequence ID" value="NZ_JFZT01000061.1"/>
</dbReference>
<keyword evidence="13" id="KW-1185">Reference proteome</keyword>
<dbReference type="GO" id="GO:0000166">
    <property type="term" value="F:nucleotide binding"/>
    <property type="evidence" value="ECO:0007669"/>
    <property type="project" value="UniProtKB-KW"/>
</dbReference>
<evidence type="ECO:0000256" key="2">
    <source>
        <dbReference type="ARBA" id="ARBA00022723"/>
    </source>
</evidence>
<dbReference type="EMBL" id="JFZT01000061">
    <property type="protein sequence ID" value="EZQ01826.1"/>
    <property type="molecule type" value="Genomic_DNA"/>
</dbReference>
<evidence type="ECO:0000256" key="5">
    <source>
        <dbReference type="ARBA" id="ARBA00022842"/>
    </source>
</evidence>
<dbReference type="InterPro" id="IPR050299">
    <property type="entry name" value="YjjX_NTPase"/>
</dbReference>
<dbReference type="Proteomes" id="UP000024332">
    <property type="component" value="Unassembled WGS sequence"/>
</dbReference>
<evidence type="ECO:0000256" key="8">
    <source>
        <dbReference type="ARBA" id="ARBA00048174"/>
    </source>
</evidence>
<dbReference type="HAMAP" id="MF_00648">
    <property type="entry name" value="Non_canon_purine_NTPase_YjjX"/>
    <property type="match status" value="1"/>
</dbReference>
<proteinExistence type="inferred from homology"/>
<dbReference type="GO" id="GO:0009117">
    <property type="term" value="P:nucleotide metabolic process"/>
    <property type="evidence" value="ECO:0007669"/>
    <property type="project" value="UniProtKB-KW"/>
</dbReference>
<evidence type="ECO:0000256" key="6">
    <source>
        <dbReference type="ARBA" id="ARBA00023080"/>
    </source>
</evidence>
<evidence type="ECO:0000256" key="9">
    <source>
        <dbReference type="ARBA" id="ARBA00048781"/>
    </source>
</evidence>